<evidence type="ECO:0000313" key="3">
    <source>
        <dbReference type="EMBL" id="KAA9111517.1"/>
    </source>
</evidence>
<reference evidence="4" key="1">
    <citation type="submission" date="2019-09" db="EMBL/GenBank/DDBJ databases">
        <title>Mumia zhuanghuii sp. nov. isolated from the intestinal contents of plateau pika (Ochotona curzoniae) in the Qinghai-Tibet plateau of China.</title>
        <authorList>
            <person name="Tian Z."/>
        </authorList>
    </citation>
    <scope>NUCLEOTIDE SEQUENCE [LARGE SCALE GENOMIC DNA]</scope>
    <source>
        <strain evidence="4">JCM 30598</strain>
    </source>
</reference>
<proteinExistence type="predicted"/>
<keyword evidence="4" id="KW-1185">Reference proteome</keyword>
<dbReference type="Pfam" id="PF12697">
    <property type="entry name" value="Abhydrolase_6"/>
    <property type="match status" value="1"/>
</dbReference>
<name>A0A5J5J5M9_9MICO</name>
<dbReference type="PANTHER" id="PTHR43798:SF33">
    <property type="entry name" value="HYDROLASE, PUTATIVE (AFU_ORTHOLOGUE AFUA_2G14860)-RELATED"/>
    <property type="match status" value="1"/>
</dbReference>
<dbReference type="OrthoDB" id="9769541at2"/>
<comment type="caution">
    <text evidence="3">The sequence shown here is derived from an EMBL/GenBank/DDBJ whole genome shotgun (WGS) entry which is preliminary data.</text>
</comment>
<protein>
    <submittedName>
        <fullName evidence="3">Alpha/beta hydrolase</fullName>
    </submittedName>
</protein>
<organism evidence="3 4">
    <name type="scientific">Microbacterium rhizomatis</name>
    <dbReference type="NCBI Taxonomy" id="1631477"/>
    <lineage>
        <taxon>Bacteria</taxon>
        <taxon>Bacillati</taxon>
        <taxon>Actinomycetota</taxon>
        <taxon>Actinomycetes</taxon>
        <taxon>Micrococcales</taxon>
        <taxon>Microbacteriaceae</taxon>
        <taxon>Microbacterium</taxon>
    </lineage>
</organism>
<dbReference type="InterPro" id="IPR050266">
    <property type="entry name" value="AB_hydrolase_sf"/>
</dbReference>
<dbReference type="InterPro" id="IPR000073">
    <property type="entry name" value="AB_hydrolase_1"/>
</dbReference>
<accession>A0A5J5J5M9</accession>
<dbReference type="Gene3D" id="3.40.50.1820">
    <property type="entry name" value="alpha/beta hydrolase"/>
    <property type="match status" value="1"/>
</dbReference>
<feature type="domain" description="Thioesterase TesA-like" evidence="2">
    <location>
        <begin position="45"/>
        <end position="254"/>
    </location>
</feature>
<evidence type="ECO:0000313" key="4">
    <source>
        <dbReference type="Proteomes" id="UP000325827"/>
    </source>
</evidence>
<dbReference type="EMBL" id="VYSA01000001">
    <property type="protein sequence ID" value="KAA9111517.1"/>
    <property type="molecule type" value="Genomic_DNA"/>
</dbReference>
<dbReference type="InterPro" id="IPR020802">
    <property type="entry name" value="TesA-like"/>
</dbReference>
<dbReference type="GO" id="GO:0016787">
    <property type="term" value="F:hydrolase activity"/>
    <property type="evidence" value="ECO:0007669"/>
    <property type="project" value="UniProtKB-KW"/>
</dbReference>
<dbReference type="PANTHER" id="PTHR43798">
    <property type="entry name" value="MONOACYLGLYCEROL LIPASE"/>
    <property type="match status" value="1"/>
</dbReference>
<dbReference type="RefSeq" id="WP_150448286.1">
    <property type="nucleotide sequence ID" value="NZ_VYSA01000001.1"/>
</dbReference>
<feature type="region of interest" description="Disordered" evidence="1">
    <location>
        <begin position="1"/>
        <end position="20"/>
    </location>
</feature>
<dbReference type="AlphaFoldDB" id="A0A5J5J5M9"/>
<dbReference type="GO" id="GO:0016020">
    <property type="term" value="C:membrane"/>
    <property type="evidence" value="ECO:0007669"/>
    <property type="project" value="TreeGrafter"/>
</dbReference>
<keyword evidence="3" id="KW-0378">Hydrolase</keyword>
<dbReference type="Proteomes" id="UP000325827">
    <property type="component" value="Unassembled WGS sequence"/>
</dbReference>
<gene>
    <name evidence="3" type="ORF">F6B43_08120</name>
</gene>
<dbReference type="InterPro" id="IPR029058">
    <property type="entry name" value="AB_hydrolase_fold"/>
</dbReference>
<evidence type="ECO:0000256" key="1">
    <source>
        <dbReference type="SAM" id="MobiDB-lite"/>
    </source>
</evidence>
<dbReference type="SMART" id="SM00824">
    <property type="entry name" value="PKS_TE"/>
    <property type="match status" value="1"/>
</dbReference>
<dbReference type="PRINTS" id="PR00111">
    <property type="entry name" value="ABHYDROLASE"/>
</dbReference>
<sequence length="256" mass="27327">MENPTPVTAPEGTQASVTPFGHGGATLIAEEFGDGSPAFLLLHGIGMGRSVFGDLAAHLSGHGRIVAVDLPGYGAAPEPVRTLTMERTADLVAAFLRSSAIGPVVVVGHSMGTQVAAELAARHPALVARLVLIAPTVNIRERRAWRQLLRLAQDLAVESPRVIAIGAKEYLRAGPHLRRKLRAMLVHRPEDAYPRIHAPTLVLRGAHDYVSPRSWCRFVVGRLADPEFAEIDGHGHETMIRDAGPAAARIITFAGA</sequence>
<dbReference type="SUPFAM" id="SSF53474">
    <property type="entry name" value="alpha/beta-Hydrolases"/>
    <property type="match status" value="1"/>
</dbReference>
<evidence type="ECO:0000259" key="2">
    <source>
        <dbReference type="SMART" id="SM00824"/>
    </source>
</evidence>